<dbReference type="Proteomes" id="UP001500235">
    <property type="component" value="Unassembled WGS sequence"/>
</dbReference>
<organism evidence="2 3">
    <name type="scientific">Sphingomonas swuensis</name>
    <dbReference type="NCBI Taxonomy" id="977800"/>
    <lineage>
        <taxon>Bacteria</taxon>
        <taxon>Pseudomonadati</taxon>
        <taxon>Pseudomonadota</taxon>
        <taxon>Alphaproteobacteria</taxon>
        <taxon>Sphingomonadales</taxon>
        <taxon>Sphingomonadaceae</taxon>
        <taxon>Sphingomonas</taxon>
    </lineage>
</organism>
<evidence type="ECO:0008006" key="4">
    <source>
        <dbReference type="Google" id="ProtNLM"/>
    </source>
</evidence>
<comment type="caution">
    <text evidence="2">The sequence shown here is derived from an EMBL/GenBank/DDBJ whole genome shotgun (WGS) entry which is preliminary data.</text>
</comment>
<sequence>MVNAAINPAIIAAAQQAALSGKAIADQLLKGRAIDRRSAIPLDLSEKGSAEALAYLVKREQVREAGNGRYWLDQDAMARSRANSIRWVAIIAIFLFSVAASLVALLAAS</sequence>
<proteinExistence type="predicted"/>
<accession>A0ABP7T9Y9</accession>
<keyword evidence="1" id="KW-0472">Membrane</keyword>
<evidence type="ECO:0000313" key="3">
    <source>
        <dbReference type="Proteomes" id="UP001500235"/>
    </source>
</evidence>
<keyword evidence="3" id="KW-1185">Reference proteome</keyword>
<evidence type="ECO:0000313" key="2">
    <source>
        <dbReference type="EMBL" id="GAA4023257.1"/>
    </source>
</evidence>
<dbReference type="RefSeq" id="WP_344707721.1">
    <property type="nucleotide sequence ID" value="NZ_BAABBQ010000001.1"/>
</dbReference>
<keyword evidence="1" id="KW-0812">Transmembrane</keyword>
<gene>
    <name evidence="2" type="ORF">GCM10022280_24950</name>
</gene>
<feature type="transmembrane region" description="Helical" evidence="1">
    <location>
        <begin position="87"/>
        <end position="108"/>
    </location>
</feature>
<protein>
    <recommendedName>
        <fullName evidence="4">HTH HARE-type domain-containing protein</fullName>
    </recommendedName>
</protein>
<evidence type="ECO:0000256" key="1">
    <source>
        <dbReference type="SAM" id="Phobius"/>
    </source>
</evidence>
<reference evidence="3" key="1">
    <citation type="journal article" date="2019" name="Int. J. Syst. Evol. Microbiol.">
        <title>The Global Catalogue of Microorganisms (GCM) 10K type strain sequencing project: providing services to taxonomists for standard genome sequencing and annotation.</title>
        <authorList>
            <consortium name="The Broad Institute Genomics Platform"/>
            <consortium name="The Broad Institute Genome Sequencing Center for Infectious Disease"/>
            <person name="Wu L."/>
            <person name="Ma J."/>
        </authorList>
    </citation>
    <scope>NUCLEOTIDE SEQUENCE [LARGE SCALE GENOMIC DNA]</scope>
    <source>
        <strain evidence="3">JCM 17563</strain>
    </source>
</reference>
<keyword evidence="1" id="KW-1133">Transmembrane helix</keyword>
<name>A0ABP7T9Y9_9SPHN</name>
<dbReference type="EMBL" id="BAABBQ010000001">
    <property type="protein sequence ID" value="GAA4023257.1"/>
    <property type="molecule type" value="Genomic_DNA"/>
</dbReference>